<dbReference type="AlphaFoldDB" id="A0A0M2PVT6"/>
<reference evidence="1" key="1">
    <citation type="submission" date="2012-04" db="EMBL/GenBank/DDBJ databases">
        <authorList>
            <person name="Borisov I.G."/>
            <person name="Ivanikova N.V."/>
            <person name="Pinevich A.V."/>
        </authorList>
    </citation>
    <scope>NUCLEOTIDE SEQUENCE</scope>
    <source>
        <strain evidence="1">CALU 1027</strain>
    </source>
</reference>
<dbReference type="OrthoDB" id="510857at2"/>
<dbReference type="EMBL" id="AJTX02000006">
    <property type="protein sequence ID" value="KKI99207.1"/>
    <property type="molecule type" value="Genomic_DNA"/>
</dbReference>
<sequence>MSDIVILKEMIRNTATVSLESHHSKKKVVLKEPPPADYDVTIHGMPEDDEVIVIKADSFTAPKEIFADSKCECKRADFIIVAETGEEKVIIYIEMKAGKGGTETEIIQQLKGAQCFVTYCREIGQSFWNNQNFLKDYVYRFVSIRNISISKKPTRSLPPISMHDRPDKMLKITSPKGLQFKHLVQGKRV</sequence>
<name>A0A0M2PVT6_PROHO</name>
<keyword evidence="2" id="KW-1185">Reference proteome</keyword>
<gene>
    <name evidence="1" type="ORF">PROH_15770</name>
</gene>
<evidence type="ECO:0000313" key="2">
    <source>
        <dbReference type="Proteomes" id="UP000034681"/>
    </source>
</evidence>
<comment type="caution">
    <text evidence="1">The sequence shown here is derived from an EMBL/GenBank/DDBJ whole genome shotgun (WGS) entry which is preliminary data.</text>
</comment>
<protein>
    <submittedName>
        <fullName evidence="1">Uncharacterized protein</fullName>
    </submittedName>
</protein>
<dbReference type="Proteomes" id="UP000034681">
    <property type="component" value="Unassembled WGS sequence"/>
</dbReference>
<evidence type="ECO:0000313" key="1">
    <source>
        <dbReference type="EMBL" id="KKI99207.1"/>
    </source>
</evidence>
<proteinExistence type="predicted"/>
<dbReference type="RefSeq" id="WP_016923850.1">
    <property type="nucleotide sequence ID" value="NZ_KB235937.1"/>
</dbReference>
<organism evidence="1 2">
    <name type="scientific">Prochlorothrix hollandica PCC 9006 = CALU 1027</name>
    <dbReference type="NCBI Taxonomy" id="317619"/>
    <lineage>
        <taxon>Bacteria</taxon>
        <taxon>Bacillati</taxon>
        <taxon>Cyanobacteriota</taxon>
        <taxon>Cyanophyceae</taxon>
        <taxon>Prochlorotrichales</taxon>
        <taxon>Prochlorotrichaceae</taxon>
        <taxon>Prochlorothrix</taxon>
    </lineage>
</organism>
<accession>A0A0M2PVT6</accession>